<evidence type="ECO:0000313" key="2">
    <source>
        <dbReference type="Proteomes" id="UP001630127"/>
    </source>
</evidence>
<dbReference type="EMBL" id="JBJUIK010000004">
    <property type="protein sequence ID" value="KAL3529810.1"/>
    <property type="molecule type" value="Genomic_DNA"/>
</dbReference>
<name>A0ABD3AGV8_9GENT</name>
<gene>
    <name evidence="1" type="ORF">ACH5RR_009132</name>
</gene>
<evidence type="ECO:0000313" key="1">
    <source>
        <dbReference type="EMBL" id="KAL3529810.1"/>
    </source>
</evidence>
<dbReference type="AlphaFoldDB" id="A0ABD3AGV8"/>
<dbReference type="Proteomes" id="UP001630127">
    <property type="component" value="Unassembled WGS sequence"/>
</dbReference>
<accession>A0ABD3AGV8</accession>
<reference evidence="1 2" key="1">
    <citation type="submission" date="2024-11" db="EMBL/GenBank/DDBJ databases">
        <title>A near-complete genome assembly of Cinchona calisaya.</title>
        <authorList>
            <person name="Lian D.C."/>
            <person name="Zhao X.W."/>
            <person name="Wei L."/>
        </authorList>
    </citation>
    <scope>NUCLEOTIDE SEQUENCE [LARGE SCALE GENOMIC DNA]</scope>
    <source>
        <tissue evidence="1">Nenye</tissue>
    </source>
</reference>
<protein>
    <submittedName>
        <fullName evidence="1">Uncharacterized protein</fullName>
    </submittedName>
</protein>
<keyword evidence="2" id="KW-1185">Reference proteome</keyword>
<proteinExistence type="predicted"/>
<sequence>MNLKYSLLSKFLSYYVSVKNLGGEYFTPTTYKPFYYSYVQEVLLNGYTSSFAVLCSPTFLLRYSLSFVLFLSHYHSSVSTYLARNFFQLKLFSPIIKVK</sequence>
<organism evidence="1 2">
    <name type="scientific">Cinchona calisaya</name>
    <dbReference type="NCBI Taxonomy" id="153742"/>
    <lineage>
        <taxon>Eukaryota</taxon>
        <taxon>Viridiplantae</taxon>
        <taxon>Streptophyta</taxon>
        <taxon>Embryophyta</taxon>
        <taxon>Tracheophyta</taxon>
        <taxon>Spermatophyta</taxon>
        <taxon>Magnoliopsida</taxon>
        <taxon>eudicotyledons</taxon>
        <taxon>Gunneridae</taxon>
        <taxon>Pentapetalae</taxon>
        <taxon>asterids</taxon>
        <taxon>lamiids</taxon>
        <taxon>Gentianales</taxon>
        <taxon>Rubiaceae</taxon>
        <taxon>Cinchonoideae</taxon>
        <taxon>Cinchoneae</taxon>
        <taxon>Cinchona</taxon>
    </lineage>
</organism>
<comment type="caution">
    <text evidence="1">The sequence shown here is derived from an EMBL/GenBank/DDBJ whole genome shotgun (WGS) entry which is preliminary data.</text>
</comment>